<proteinExistence type="predicted"/>
<evidence type="ECO:0000313" key="1">
    <source>
        <dbReference type="WBParaSite" id="MCU_010178-RA"/>
    </source>
</evidence>
<sequence length="103" mass="11805">MLESVLRTLMMSRNSKHVYEMVDSRIISSGMNFTRLLDPIQYKIDAVILISGPALAMKFVVEVQNLSRILQGRIAIVHVDPLDSFTYDVLRTWRYFLSTAVPT</sequence>
<organism evidence="1">
    <name type="scientific">Mesocestoides corti</name>
    <name type="common">Flatworm</name>
    <dbReference type="NCBI Taxonomy" id="53468"/>
    <lineage>
        <taxon>Eukaryota</taxon>
        <taxon>Metazoa</taxon>
        <taxon>Spiralia</taxon>
        <taxon>Lophotrochozoa</taxon>
        <taxon>Platyhelminthes</taxon>
        <taxon>Cestoda</taxon>
        <taxon>Eucestoda</taxon>
        <taxon>Cyclophyllidea</taxon>
        <taxon>Mesocestoididae</taxon>
        <taxon>Mesocestoides</taxon>
    </lineage>
</organism>
<reference evidence="1" key="1">
    <citation type="submission" date="2019-11" db="UniProtKB">
        <authorList>
            <consortium name="WormBaseParasite"/>
        </authorList>
    </citation>
    <scope>IDENTIFICATION</scope>
</reference>
<dbReference type="AlphaFoldDB" id="A0A5K3FPG2"/>
<protein>
    <submittedName>
        <fullName evidence="1">NAD_binding_6 domain-containing protein</fullName>
    </submittedName>
</protein>
<dbReference type="WBParaSite" id="MCU_010178-RA">
    <property type="protein sequence ID" value="MCU_010178-RA"/>
    <property type="gene ID" value="MCU_010178"/>
</dbReference>
<name>A0A5K3FPG2_MESCO</name>
<accession>A0A5K3FPG2</accession>